<gene>
    <name evidence="2" type="ORF">FGO68_gene16532</name>
</gene>
<dbReference type="SUPFAM" id="SSF56815">
    <property type="entry name" value="Sec1/munc18-like (SM) proteins"/>
    <property type="match status" value="1"/>
</dbReference>
<accession>A0A8J8T3I3</accession>
<dbReference type="Pfam" id="PF00995">
    <property type="entry name" value="Sec1"/>
    <property type="match status" value="1"/>
</dbReference>
<evidence type="ECO:0000256" key="1">
    <source>
        <dbReference type="ARBA" id="ARBA00009884"/>
    </source>
</evidence>
<dbReference type="PANTHER" id="PTHR11679">
    <property type="entry name" value="VESICLE PROTEIN SORTING-ASSOCIATED"/>
    <property type="match status" value="1"/>
</dbReference>
<evidence type="ECO:0000313" key="2">
    <source>
        <dbReference type="EMBL" id="TNV80987.1"/>
    </source>
</evidence>
<keyword evidence="3" id="KW-1185">Reference proteome</keyword>
<dbReference type="Gene3D" id="3.90.830.10">
    <property type="entry name" value="Syntaxin Binding Protein 1, Chain A, domain 2"/>
    <property type="match status" value="1"/>
</dbReference>
<proteinExistence type="inferred from homology"/>
<name>A0A8J8T3I3_HALGN</name>
<dbReference type="EMBL" id="RRYP01006738">
    <property type="protein sequence ID" value="TNV80987.1"/>
    <property type="molecule type" value="Genomic_DNA"/>
</dbReference>
<comment type="caution">
    <text evidence="2">The sequence shown here is derived from an EMBL/GenBank/DDBJ whole genome shotgun (WGS) entry which is preliminary data.</text>
</comment>
<dbReference type="Gene3D" id="3.40.50.2060">
    <property type="match status" value="1"/>
</dbReference>
<dbReference type="OrthoDB" id="10251230at2759"/>
<dbReference type="InterPro" id="IPR036045">
    <property type="entry name" value="Sec1-like_sf"/>
</dbReference>
<dbReference type="AlphaFoldDB" id="A0A8J8T3I3"/>
<dbReference type="PIRSF" id="PIRSF005715">
    <property type="entry name" value="VPS45_Sec1"/>
    <property type="match status" value="1"/>
</dbReference>
<organism evidence="2 3">
    <name type="scientific">Halteria grandinella</name>
    <dbReference type="NCBI Taxonomy" id="5974"/>
    <lineage>
        <taxon>Eukaryota</taxon>
        <taxon>Sar</taxon>
        <taxon>Alveolata</taxon>
        <taxon>Ciliophora</taxon>
        <taxon>Intramacronucleata</taxon>
        <taxon>Spirotrichea</taxon>
        <taxon>Stichotrichia</taxon>
        <taxon>Sporadotrichida</taxon>
        <taxon>Halteriidae</taxon>
        <taxon>Halteria</taxon>
    </lineage>
</organism>
<dbReference type="InterPro" id="IPR043154">
    <property type="entry name" value="Sec-1-like_dom1"/>
</dbReference>
<dbReference type="GO" id="GO:0016192">
    <property type="term" value="P:vesicle-mediated transport"/>
    <property type="evidence" value="ECO:0007669"/>
    <property type="project" value="InterPro"/>
</dbReference>
<evidence type="ECO:0000313" key="3">
    <source>
        <dbReference type="Proteomes" id="UP000785679"/>
    </source>
</evidence>
<protein>
    <submittedName>
        <fullName evidence="2">Uncharacterized protein</fullName>
    </submittedName>
</protein>
<reference evidence="2" key="1">
    <citation type="submission" date="2019-06" db="EMBL/GenBank/DDBJ databases">
        <authorList>
            <person name="Zheng W."/>
        </authorList>
    </citation>
    <scope>NUCLEOTIDE SEQUENCE</scope>
    <source>
        <strain evidence="2">QDHG01</strain>
    </source>
</reference>
<comment type="similarity">
    <text evidence="1">Belongs to the STXBP/unc-18/SEC1 family.</text>
</comment>
<sequence>MDKHHFFEDDDLDHPSPLDLILTQRKLITQLLTLTPTDTDDDEPTVTVGDGQSLDKHALTFKLLVFDQGASSITSTIMKVGNLRDANVTLHLNLTQKRDQIPDIPAVYMISDVSVGTFKKLAQDAMSGIYDYMFINFMRPITSEQLDQFAYEMAKTNATHKICRVQAHYLEYQVIAPNLFVLADGGNGVGVYGDSQVEKMASGLFSVFKSIGKVPMVRVQNGDVSERVFRKLANLYAQYKDQHAIDKKEERPLLIILDRNLDLHTPLYHSWTYLPLLHDIFQINSNNQFTFKEEQVTQQYELDFSGGDSILGENQFMGFHEAAENVDKAMVKWKEDYDKITKDEKQDISSTLTNAMDQIPHMTEKKKKVDMHVQIASKILSDIKFRSIDALQDFEDELMSSGKVSHANKQKMMEYMKTDRQDAFNDKMRLLIICVLCGNDLAEIRSLIDVMKLLHGDQFDEPFIQSLLRKRPDFDQANTSPQQLPEVTGASFITGLAKQVTQKSKTILSNISSGLLGDQRNLIVYNTVKQIIQNSKTIRTSPTSQETAFCDPKSSERLQVFRGNLKHVVVYIAGGGTYYEYECMHRLEQELGVQIIYGGDTMWSPERFLKEMNREFTK</sequence>
<dbReference type="InterPro" id="IPR001619">
    <property type="entry name" value="Sec1-like"/>
</dbReference>
<dbReference type="InterPro" id="IPR027482">
    <property type="entry name" value="Sec1-like_dom2"/>
</dbReference>
<dbReference type="Proteomes" id="UP000785679">
    <property type="component" value="Unassembled WGS sequence"/>
</dbReference>
<dbReference type="InterPro" id="IPR043127">
    <property type="entry name" value="Sec-1-like_dom3a"/>
</dbReference>
<dbReference type="Gene3D" id="3.40.50.1910">
    <property type="match status" value="1"/>
</dbReference>
<dbReference type="Gene3D" id="1.25.40.60">
    <property type="match status" value="1"/>
</dbReference>